<evidence type="ECO:0000256" key="6">
    <source>
        <dbReference type="HAMAP-Rule" id="MF_00479"/>
    </source>
</evidence>
<evidence type="ECO:0000259" key="7">
    <source>
        <dbReference type="SMART" id="SM00900"/>
    </source>
</evidence>
<comment type="function">
    <text evidence="6">Part of a membrane-bound complex that couples electron transfer with translocation of ions across the membrane.</text>
</comment>
<keyword evidence="4 6" id="KW-0288">FMN</keyword>
<evidence type="ECO:0000256" key="3">
    <source>
        <dbReference type="ARBA" id="ARBA00022630"/>
    </source>
</evidence>
<dbReference type="AlphaFoldDB" id="A0A7V2ZHB0"/>
<dbReference type="GO" id="GO:0009055">
    <property type="term" value="F:electron transfer activity"/>
    <property type="evidence" value="ECO:0007669"/>
    <property type="project" value="InterPro"/>
</dbReference>
<comment type="subcellular location">
    <subcellularLocation>
        <location evidence="6">Cell membrane</location>
        <topology evidence="6">Single-pass membrane protein</topology>
    </subcellularLocation>
</comment>
<keyword evidence="6" id="KW-1278">Translocase</keyword>
<keyword evidence="6" id="KW-0812">Transmembrane</keyword>
<dbReference type="EC" id="7.-.-.-" evidence="6"/>
<keyword evidence="5 6" id="KW-0249">Electron transport</keyword>
<dbReference type="PANTHER" id="PTHR36118:SF1">
    <property type="entry name" value="ION-TRANSLOCATING OXIDOREDUCTASE COMPLEX SUBUNIT G"/>
    <property type="match status" value="1"/>
</dbReference>
<keyword evidence="6" id="KW-0472">Membrane</keyword>
<comment type="caution">
    <text evidence="8">The sequence shown here is derived from an EMBL/GenBank/DDBJ whole genome shotgun (WGS) entry which is preliminary data.</text>
</comment>
<accession>A0A7V2ZHB0</accession>
<dbReference type="SMART" id="SM00900">
    <property type="entry name" value="FMN_bind"/>
    <property type="match status" value="1"/>
</dbReference>
<evidence type="ECO:0000256" key="5">
    <source>
        <dbReference type="ARBA" id="ARBA00022982"/>
    </source>
</evidence>
<sequence length="187" mass="20197">MKVAHIIITLTLIGIIAGGSLSLVNNWASPKIALNQKAETERAIFLVHQDGKNYEQLNANGFEVYKVYDENKNSLGYSLVYSGNGFQGKIKVMIGLTDSLNKITSIEILEQSETPGLGTKILEPPYKDQYKGLTPVPSIKLVKGIPATNPNEVQAITGATISSRSVVNIVNEGISKLRESLNKGAAK</sequence>
<dbReference type="GO" id="GO:0005886">
    <property type="term" value="C:plasma membrane"/>
    <property type="evidence" value="ECO:0007669"/>
    <property type="project" value="UniProtKB-SubCell"/>
</dbReference>
<feature type="domain" description="FMN-binding" evidence="7">
    <location>
        <begin position="85"/>
        <end position="177"/>
    </location>
</feature>
<comment type="subunit">
    <text evidence="6">The complex is composed of six subunits: RnfA, RnfB, RnfC, RnfD, RnfE and RnfG.</text>
</comment>
<dbReference type="GO" id="GO:0022900">
    <property type="term" value="P:electron transport chain"/>
    <property type="evidence" value="ECO:0007669"/>
    <property type="project" value="UniProtKB-UniRule"/>
</dbReference>
<gene>
    <name evidence="6" type="primary">rnfG</name>
    <name evidence="8" type="ORF">ENS31_00450</name>
</gene>
<organism evidence="8">
    <name type="scientific">Ignavibacterium album</name>
    <dbReference type="NCBI Taxonomy" id="591197"/>
    <lineage>
        <taxon>Bacteria</taxon>
        <taxon>Pseudomonadati</taxon>
        <taxon>Ignavibacteriota</taxon>
        <taxon>Ignavibacteria</taxon>
        <taxon>Ignavibacteriales</taxon>
        <taxon>Ignavibacteriaceae</taxon>
        <taxon>Ignavibacterium</taxon>
    </lineage>
</organism>
<dbReference type="HAMAP" id="MF_00479">
    <property type="entry name" value="RsxG_RnfG"/>
    <property type="match status" value="1"/>
</dbReference>
<evidence type="ECO:0000256" key="1">
    <source>
        <dbReference type="ARBA" id="ARBA00022448"/>
    </source>
</evidence>
<feature type="modified residue" description="FMN phosphoryl threonine" evidence="6">
    <location>
        <position position="160"/>
    </location>
</feature>
<keyword evidence="2 6" id="KW-0597">Phosphoprotein</keyword>
<dbReference type="EMBL" id="DSUJ01000002">
    <property type="protein sequence ID" value="HFI89979.1"/>
    <property type="molecule type" value="Genomic_DNA"/>
</dbReference>
<keyword evidence="3 6" id="KW-0285">Flavoprotein</keyword>
<dbReference type="InterPro" id="IPR007329">
    <property type="entry name" value="FMN-bd"/>
</dbReference>
<evidence type="ECO:0000313" key="8">
    <source>
        <dbReference type="EMBL" id="HFI89979.1"/>
    </source>
</evidence>
<dbReference type="GO" id="GO:0010181">
    <property type="term" value="F:FMN binding"/>
    <property type="evidence" value="ECO:0007669"/>
    <property type="project" value="InterPro"/>
</dbReference>
<name>A0A7V2ZHB0_9BACT</name>
<evidence type="ECO:0000256" key="2">
    <source>
        <dbReference type="ARBA" id="ARBA00022553"/>
    </source>
</evidence>
<dbReference type="PANTHER" id="PTHR36118">
    <property type="entry name" value="ION-TRANSLOCATING OXIDOREDUCTASE COMPLEX SUBUNIT G"/>
    <property type="match status" value="1"/>
</dbReference>
<comment type="cofactor">
    <cofactor evidence="6">
        <name>FMN</name>
        <dbReference type="ChEBI" id="CHEBI:58210"/>
    </cofactor>
</comment>
<evidence type="ECO:0000256" key="4">
    <source>
        <dbReference type="ARBA" id="ARBA00022643"/>
    </source>
</evidence>
<protein>
    <recommendedName>
        <fullName evidence="6">Ion-translocating oxidoreductase complex subunit G</fullName>
        <ecNumber evidence="6">7.-.-.-</ecNumber>
    </recommendedName>
    <alternativeName>
        <fullName evidence="6">Rnf electron transport complex subunit G</fullName>
    </alternativeName>
</protein>
<keyword evidence="6" id="KW-1133">Transmembrane helix</keyword>
<keyword evidence="1 6" id="KW-0813">Transport</keyword>
<proteinExistence type="inferred from homology"/>
<dbReference type="Pfam" id="PF04205">
    <property type="entry name" value="FMN_bind"/>
    <property type="match status" value="1"/>
</dbReference>
<dbReference type="InterPro" id="IPR010209">
    <property type="entry name" value="Ion_transpt_RnfG/RsxG"/>
</dbReference>
<keyword evidence="6" id="KW-1003">Cell membrane</keyword>
<dbReference type="Gene3D" id="3.90.1010.20">
    <property type="match status" value="1"/>
</dbReference>
<comment type="similarity">
    <text evidence="6">Belongs to the RnfG family.</text>
</comment>
<dbReference type="PIRSF" id="PIRSF006091">
    <property type="entry name" value="E_trnsport_RnfG"/>
    <property type="match status" value="1"/>
</dbReference>
<reference evidence="8" key="1">
    <citation type="journal article" date="2020" name="mSystems">
        <title>Genome- and Community-Level Interaction Insights into Carbon Utilization and Element Cycling Functions of Hydrothermarchaeota in Hydrothermal Sediment.</title>
        <authorList>
            <person name="Zhou Z."/>
            <person name="Liu Y."/>
            <person name="Xu W."/>
            <person name="Pan J."/>
            <person name="Luo Z.H."/>
            <person name="Li M."/>
        </authorList>
    </citation>
    <scope>NUCLEOTIDE SEQUENCE [LARGE SCALE GENOMIC DNA]</scope>
    <source>
        <strain evidence="8">SpSt-479</strain>
    </source>
</reference>